<reference evidence="1 2" key="2">
    <citation type="submission" date="2009-02" db="EMBL/GenBank/DDBJ databases">
        <title>Draft genome sequence of Blautia hydrogenotrophica DSM 10507 (Ruminococcus hydrogenotrophicus DSM 10507).</title>
        <authorList>
            <person name="Sudarsanam P."/>
            <person name="Ley R."/>
            <person name="Guruge J."/>
            <person name="Turnbaugh P.J."/>
            <person name="Mahowald M."/>
            <person name="Liep D."/>
            <person name="Gordon J."/>
        </authorList>
    </citation>
    <scope>NUCLEOTIDE SEQUENCE [LARGE SCALE GENOMIC DNA]</scope>
    <source>
        <strain evidence="2">DSM 10507 / JCM 14656 / S5a33</strain>
    </source>
</reference>
<proteinExistence type="predicted"/>
<reference evidence="1 2" key="1">
    <citation type="submission" date="2009-01" db="EMBL/GenBank/DDBJ databases">
        <authorList>
            <person name="Fulton L."/>
            <person name="Clifton S."/>
            <person name="Fulton B."/>
            <person name="Xu J."/>
            <person name="Minx P."/>
            <person name="Pepin K.H."/>
            <person name="Johnson M."/>
            <person name="Bhonagiri V."/>
            <person name="Nash W.E."/>
            <person name="Mardis E.R."/>
            <person name="Wilson R.K."/>
        </authorList>
    </citation>
    <scope>NUCLEOTIDE SEQUENCE [LARGE SCALE GENOMIC DNA]</scope>
    <source>
        <strain evidence="2">DSM 10507 / JCM 14656 / S5a33</strain>
    </source>
</reference>
<protein>
    <submittedName>
        <fullName evidence="1">Uncharacterized protein</fullName>
    </submittedName>
</protein>
<keyword evidence="2" id="KW-1185">Reference proteome</keyword>
<gene>
    <name evidence="1" type="ORF">RUMHYD_02585</name>
</gene>
<name>C0CNY4_BLAHS</name>
<evidence type="ECO:0000313" key="1">
    <source>
        <dbReference type="EMBL" id="EEG48541.1"/>
    </source>
</evidence>
<sequence>MNSILPYIPVKAVLIGALSHILAHFKDRNPPATAVCRNYYKKHLPGGGYSHRQVFFY</sequence>
<dbReference type="HOGENOM" id="CLU_2987504_0_0_9"/>
<evidence type="ECO:0000313" key="2">
    <source>
        <dbReference type="Proteomes" id="UP000003100"/>
    </source>
</evidence>
<organism evidence="1 2">
    <name type="scientific">Blautia hydrogenotrophica (strain DSM 10507 / JCM 14656 / S5a33)</name>
    <name type="common">Ruminococcus hydrogenotrophicus</name>
    <dbReference type="NCBI Taxonomy" id="476272"/>
    <lineage>
        <taxon>Bacteria</taxon>
        <taxon>Bacillati</taxon>
        <taxon>Bacillota</taxon>
        <taxon>Clostridia</taxon>
        <taxon>Lachnospirales</taxon>
        <taxon>Lachnospiraceae</taxon>
        <taxon>Blautia</taxon>
    </lineage>
</organism>
<accession>C0CNY4</accession>
<dbReference type="AlphaFoldDB" id="C0CNY4"/>
<dbReference type="Proteomes" id="UP000003100">
    <property type="component" value="Unassembled WGS sequence"/>
</dbReference>
<dbReference type="EMBL" id="ACBZ01000140">
    <property type="protein sequence ID" value="EEG48541.1"/>
    <property type="molecule type" value="Genomic_DNA"/>
</dbReference>
<comment type="caution">
    <text evidence="1">The sequence shown here is derived from an EMBL/GenBank/DDBJ whole genome shotgun (WGS) entry which is preliminary data.</text>
</comment>
<dbReference type="PATRIC" id="fig|476272.21.peg.713"/>